<evidence type="ECO:0000259" key="2">
    <source>
        <dbReference type="Pfam" id="PF13478"/>
    </source>
</evidence>
<dbReference type="Pfam" id="PF13478">
    <property type="entry name" value="XdhC_C"/>
    <property type="match status" value="1"/>
</dbReference>
<keyword evidence="4" id="KW-1185">Reference proteome</keyword>
<dbReference type="InterPro" id="IPR052698">
    <property type="entry name" value="MoCofactor_Util/Proc"/>
</dbReference>
<evidence type="ECO:0000259" key="1">
    <source>
        <dbReference type="Pfam" id="PF02625"/>
    </source>
</evidence>
<organism evidence="3 4">
    <name type="scientific">Maribacter caenipelagi</name>
    <dbReference type="NCBI Taxonomy" id="1447781"/>
    <lineage>
        <taxon>Bacteria</taxon>
        <taxon>Pseudomonadati</taxon>
        <taxon>Bacteroidota</taxon>
        <taxon>Flavobacteriia</taxon>
        <taxon>Flavobacteriales</taxon>
        <taxon>Flavobacteriaceae</taxon>
        <taxon>Maribacter</taxon>
    </lineage>
</organism>
<accession>A0A4V3E233</accession>
<sequence length="381" mass="42915">MLKIVKADATLYLKFQNTYISLGLSQIHFRNISLYFTNLEDVKLLSMTHEFKKIIKEYIIARSANLKCVLATVVDLDGSSYRKPGVRMLIREDDVMIGAVSGGCVEKEVLFQAQSVFENQTTKLMTYDGRFRLGCEGILYIVLESFSPSEALINDFNLVIENRQSFELSTTYQKEYGILNGYGSFIKLNSNSYTFNKHTITLSKALVFSQTMQPCQRLLLIGGEHDAVQLAHFGLSMGWEVNVAVTPKENKSISDFPGIDALYDCEPEDFPVETIDKNTAILLMTHSYVKDLKYLMMLKNSSPTYLGVLGPIKRREKLLSELLEHDMDVDLDFIEGVHGPAGLNIGAETPQEIAISILAEILTVIRKTQPVMLKDKLKSIH</sequence>
<dbReference type="Gene3D" id="3.40.50.720">
    <property type="entry name" value="NAD(P)-binding Rossmann-like Domain"/>
    <property type="match status" value="1"/>
</dbReference>
<dbReference type="AlphaFoldDB" id="A0A4V3E233"/>
<gene>
    <name evidence="3" type="ORF">DFQ03_1694</name>
</gene>
<dbReference type="PANTHER" id="PTHR30388:SF6">
    <property type="entry name" value="XANTHINE DEHYDROGENASE SUBUNIT A-RELATED"/>
    <property type="match status" value="1"/>
</dbReference>
<reference evidence="3 4" key="1">
    <citation type="submission" date="2019-03" db="EMBL/GenBank/DDBJ databases">
        <title>Genomic Encyclopedia of Type Strains, Phase III (KMG-III): the genomes of soil and plant-associated and newly described type strains.</title>
        <authorList>
            <person name="Whitman W."/>
        </authorList>
    </citation>
    <scope>NUCLEOTIDE SEQUENCE [LARGE SCALE GENOMIC DNA]</scope>
    <source>
        <strain evidence="3 4">CECT 8455</strain>
    </source>
</reference>
<name>A0A4V3E233_9FLAO</name>
<evidence type="ECO:0000313" key="3">
    <source>
        <dbReference type="EMBL" id="TDS15058.1"/>
    </source>
</evidence>
<dbReference type="InterPro" id="IPR003777">
    <property type="entry name" value="XdhC_CoxI"/>
</dbReference>
<protein>
    <submittedName>
        <fullName evidence="3">Xanthine/CO dehydrogenase XdhC/CoxF family maturation factor</fullName>
    </submittedName>
</protein>
<dbReference type="InterPro" id="IPR027051">
    <property type="entry name" value="XdhC_Rossmann_dom"/>
</dbReference>
<dbReference type="Proteomes" id="UP000295274">
    <property type="component" value="Unassembled WGS sequence"/>
</dbReference>
<feature type="domain" description="XdhC- CoxI" evidence="1">
    <location>
        <begin position="62"/>
        <end position="128"/>
    </location>
</feature>
<feature type="domain" description="XdhC Rossmann" evidence="2">
    <location>
        <begin position="218"/>
        <end position="361"/>
    </location>
</feature>
<dbReference type="PANTHER" id="PTHR30388">
    <property type="entry name" value="ALDEHYDE OXIDOREDUCTASE MOLYBDENUM COFACTOR ASSEMBLY PROTEIN"/>
    <property type="match status" value="1"/>
</dbReference>
<comment type="caution">
    <text evidence="3">The sequence shown here is derived from an EMBL/GenBank/DDBJ whole genome shotgun (WGS) entry which is preliminary data.</text>
</comment>
<evidence type="ECO:0000313" key="4">
    <source>
        <dbReference type="Proteomes" id="UP000295274"/>
    </source>
</evidence>
<dbReference type="EMBL" id="SNZW01000014">
    <property type="protein sequence ID" value="TDS15058.1"/>
    <property type="molecule type" value="Genomic_DNA"/>
</dbReference>
<proteinExistence type="predicted"/>
<dbReference type="Pfam" id="PF02625">
    <property type="entry name" value="XdhC_CoxI"/>
    <property type="match status" value="1"/>
</dbReference>